<feature type="compositionally biased region" description="Low complexity" evidence="1">
    <location>
        <begin position="340"/>
        <end position="355"/>
    </location>
</feature>
<feature type="compositionally biased region" description="Polar residues" evidence="1">
    <location>
        <begin position="168"/>
        <end position="195"/>
    </location>
</feature>
<organism evidence="2 3">
    <name type="scientific">Didymella rabiei</name>
    <name type="common">Chickpea ascochyta blight fungus</name>
    <name type="synonym">Mycosphaerella rabiei</name>
    <dbReference type="NCBI Taxonomy" id="5454"/>
    <lineage>
        <taxon>Eukaryota</taxon>
        <taxon>Fungi</taxon>
        <taxon>Dikarya</taxon>
        <taxon>Ascomycota</taxon>
        <taxon>Pezizomycotina</taxon>
        <taxon>Dothideomycetes</taxon>
        <taxon>Pleosporomycetidae</taxon>
        <taxon>Pleosporales</taxon>
        <taxon>Pleosporineae</taxon>
        <taxon>Didymellaceae</taxon>
        <taxon>Ascochyta</taxon>
    </lineage>
</organism>
<protein>
    <submittedName>
        <fullName evidence="2">Uncharacterized protein</fullName>
    </submittedName>
</protein>
<dbReference type="Proteomes" id="UP000076837">
    <property type="component" value="Unassembled WGS sequence"/>
</dbReference>
<feature type="region of interest" description="Disordered" evidence="1">
    <location>
        <begin position="1"/>
        <end position="21"/>
    </location>
</feature>
<dbReference type="EMBL" id="JYNV01000001">
    <property type="protein sequence ID" value="KZM28820.1"/>
    <property type="molecule type" value="Genomic_DNA"/>
</dbReference>
<feature type="region of interest" description="Disordered" evidence="1">
    <location>
        <begin position="168"/>
        <end position="207"/>
    </location>
</feature>
<proteinExistence type="predicted"/>
<comment type="caution">
    <text evidence="2">The sequence shown here is derived from an EMBL/GenBank/DDBJ whole genome shotgun (WGS) entry which is preliminary data.</text>
</comment>
<dbReference type="AlphaFoldDB" id="A0A163MLJ0"/>
<dbReference type="OrthoDB" id="3786824at2759"/>
<sequence length="623" mass="67940">MEPKPSKEIYRPDSEAPSKKLPEHVDGFIEVQTLIDIHKYLGESEKSDDISLAAWIRERYLYEPISEEARQIRDVEGFAKLDAAYRRVRLLTGKAQDKWPFFYRNWKKMSSIVVKNVVLGDAAMSTNVPVTKGGVGDSSTSNGFVGQRDSALYEPKLQVPFFTKKPTSHQVLSQKSSQPAPSVLASQPTPEQQVQHRAPEPSYTFTSDTTLETTVYDSNSDPSAFNGTVNSTVVPTTALRDARAGQVRGSYGRFVKSTLSPITARSGPIIKPVKKLRTKAALHAGKEEDAYSSSEDVKAPQAAHTVDSGITSDDDDEVIQSSSPNSNKDMETTNSSVNDSPASSVLAAEAEAVPSNLDRMPPGLIGRKRKSEPATQRGANKRVRGSRGGVLGRLRKSEPTAMDSPPSIVEDAKIRQVPSEGADISKMATRRSTRKSAVSTLKRPASPEPSARNGSQAVPQQKSDEPNSHPVTKDVVVALGSDGSATTKPNGAFSMNANGIDKPVRDTFAEDMPSDSLVQSAMSNSEAPDTRKASKSSKQKKRVSFVPETKANVAVDYEFFARIYTSGITEEISLSEEDLDHRGDIAKRYAAWQKSGEASITFETFKNIVKFAKQDWPRSINRP</sequence>
<feature type="compositionally biased region" description="Polar residues" evidence="1">
    <location>
        <begin position="517"/>
        <end position="527"/>
    </location>
</feature>
<feature type="compositionally biased region" description="Polar residues" evidence="1">
    <location>
        <begin position="319"/>
        <end position="339"/>
    </location>
</feature>
<gene>
    <name evidence="2" type="ORF">ST47_g45</name>
</gene>
<feature type="region of interest" description="Disordered" evidence="1">
    <location>
        <begin position="285"/>
        <end position="470"/>
    </location>
</feature>
<feature type="compositionally biased region" description="Polar residues" evidence="1">
    <location>
        <begin position="452"/>
        <end position="461"/>
    </location>
</feature>
<keyword evidence="3" id="KW-1185">Reference proteome</keyword>
<name>A0A163MLJ0_DIDRA</name>
<reference evidence="2 3" key="1">
    <citation type="journal article" date="2016" name="Sci. Rep.">
        <title>Draft genome sequencing and secretome analysis of fungal phytopathogen Ascochyta rabiei provides insight into the necrotrophic effector repertoire.</title>
        <authorList>
            <person name="Verma S."/>
            <person name="Gazara R.K."/>
            <person name="Nizam S."/>
            <person name="Parween S."/>
            <person name="Chattopadhyay D."/>
            <person name="Verma P.K."/>
        </authorList>
    </citation>
    <scope>NUCLEOTIDE SEQUENCE [LARGE SCALE GENOMIC DNA]</scope>
    <source>
        <strain evidence="2 3">ArDII</strain>
    </source>
</reference>
<accession>A0A163MLJ0</accession>
<feature type="region of interest" description="Disordered" evidence="1">
    <location>
        <begin position="517"/>
        <end position="541"/>
    </location>
</feature>
<evidence type="ECO:0000313" key="2">
    <source>
        <dbReference type="EMBL" id="KZM28820.1"/>
    </source>
</evidence>
<evidence type="ECO:0000256" key="1">
    <source>
        <dbReference type="SAM" id="MobiDB-lite"/>
    </source>
</evidence>
<evidence type="ECO:0000313" key="3">
    <source>
        <dbReference type="Proteomes" id="UP000076837"/>
    </source>
</evidence>